<evidence type="ECO:0000313" key="1">
    <source>
        <dbReference type="EMBL" id="GGP05650.1"/>
    </source>
</evidence>
<sequence length="113" mass="13616">MKNDLKNLNISFKDDFIIIDNKISGMPERYQDTKLLISKKDRNKIIYDIKNSKNFKKLKNEKEIINNSEEILNFKYPDFYSKEILKKIDNYPTKILIFINDNSDTLNYQRIED</sequence>
<evidence type="ECO:0000313" key="2">
    <source>
        <dbReference type="Proteomes" id="UP000620064"/>
    </source>
</evidence>
<reference evidence="2" key="1">
    <citation type="journal article" date="2019" name="Int. J. Syst. Evol. Microbiol.">
        <title>The Global Catalogue of Microorganisms (GCM) 10K type strain sequencing project: providing services to taxonomists for standard genome sequencing and annotation.</title>
        <authorList>
            <consortium name="The Broad Institute Genomics Platform"/>
            <consortium name="The Broad Institute Genome Sequencing Center for Infectious Disease"/>
            <person name="Wu L."/>
            <person name="Ma J."/>
        </authorList>
    </citation>
    <scope>NUCLEOTIDE SEQUENCE [LARGE SCALE GENOMIC DNA]</scope>
    <source>
        <strain evidence="2">CGMCC 1.7656</strain>
    </source>
</reference>
<keyword evidence="2" id="KW-1185">Reference proteome</keyword>
<dbReference type="EMBL" id="BMLV01000005">
    <property type="protein sequence ID" value="GGP05650.1"/>
    <property type="molecule type" value="Genomic_DNA"/>
</dbReference>
<accession>A0ABQ2NM44</accession>
<name>A0ABQ2NM44_9FLAO</name>
<dbReference type="RefSeq" id="WP_188618232.1">
    <property type="nucleotide sequence ID" value="NZ_BMLV01000005.1"/>
</dbReference>
<comment type="caution">
    <text evidence="1">The sequence shown here is derived from an EMBL/GenBank/DDBJ whole genome shotgun (WGS) entry which is preliminary data.</text>
</comment>
<proteinExistence type="predicted"/>
<dbReference type="Proteomes" id="UP000620064">
    <property type="component" value="Unassembled WGS sequence"/>
</dbReference>
<evidence type="ECO:0008006" key="3">
    <source>
        <dbReference type="Google" id="ProtNLM"/>
    </source>
</evidence>
<organism evidence="1 2">
    <name type="scientific">Cloacibacterium rupense</name>
    <dbReference type="NCBI Taxonomy" id="517423"/>
    <lineage>
        <taxon>Bacteria</taxon>
        <taxon>Pseudomonadati</taxon>
        <taxon>Bacteroidota</taxon>
        <taxon>Flavobacteriia</taxon>
        <taxon>Flavobacteriales</taxon>
        <taxon>Weeksellaceae</taxon>
    </lineage>
</organism>
<gene>
    <name evidence="1" type="ORF">GCM10010992_22580</name>
</gene>
<protein>
    <recommendedName>
        <fullName evidence="3">tRNA nuclease CdiA C-terminal domain-containing protein</fullName>
    </recommendedName>
</protein>